<dbReference type="GO" id="GO:0003677">
    <property type="term" value="F:DNA binding"/>
    <property type="evidence" value="ECO:0007669"/>
    <property type="project" value="UniProtKB-KW"/>
</dbReference>
<dbReference type="PROSITE" id="PS50977">
    <property type="entry name" value="HTH_TETR_2"/>
    <property type="match status" value="1"/>
</dbReference>
<dbReference type="PRINTS" id="PR00455">
    <property type="entry name" value="HTHTETR"/>
</dbReference>
<dbReference type="PANTHER" id="PTHR43479:SF11">
    <property type="entry name" value="ACREF_ENVCD OPERON REPRESSOR-RELATED"/>
    <property type="match status" value="1"/>
</dbReference>
<dbReference type="InterPro" id="IPR050624">
    <property type="entry name" value="HTH-type_Tx_Regulator"/>
</dbReference>
<keyword evidence="1" id="KW-0238">DNA-binding</keyword>
<evidence type="ECO:0000256" key="1">
    <source>
        <dbReference type="ARBA" id="ARBA00023125"/>
    </source>
</evidence>
<gene>
    <name evidence="3" type="ORF">SDC9_64831</name>
</gene>
<dbReference type="InterPro" id="IPR009057">
    <property type="entry name" value="Homeodomain-like_sf"/>
</dbReference>
<dbReference type="Gene3D" id="1.10.357.10">
    <property type="entry name" value="Tetracycline Repressor, domain 2"/>
    <property type="match status" value="1"/>
</dbReference>
<accession>A0A644XQC7</accession>
<protein>
    <recommendedName>
        <fullName evidence="2">HTH tetR-type domain-containing protein</fullName>
    </recommendedName>
</protein>
<reference evidence="3" key="1">
    <citation type="submission" date="2019-08" db="EMBL/GenBank/DDBJ databases">
        <authorList>
            <person name="Kucharzyk K."/>
            <person name="Murdoch R.W."/>
            <person name="Higgins S."/>
            <person name="Loffler F."/>
        </authorList>
    </citation>
    <scope>NUCLEOTIDE SEQUENCE</scope>
</reference>
<feature type="domain" description="HTH tetR-type" evidence="2">
    <location>
        <begin position="7"/>
        <end position="67"/>
    </location>
</feature>
<proteinExistence type="predicted"/>
<name>A0A644XQC7_9ZZZZ</name>
<dbReference type="EMBL" id="VSSQ01002980">
    <property type="protein sequence ID" value="MPM18420.1"/>
    <property type="molecule type" value="Genomic_DNA"/>
</dbReference>
<evidence type="ECO:0000313" key="3">
    <source>
        <dbReference type="EMBL" id="MPM18420.1"/>
    </source>
</evidence>
<sequence>MVKVTRRDAEIRLTEAGHELFWKFGFKKVTVEDVCKKAGVSKMSFYRYYENKTELAKRVLDNVISDGVVKFREIMTDDDTAVNKMHRFIDLKIEGTNNISKEFIADIYGDMGSEIQQYMAKLTAHTITTMIEEFRNAQSRGVFNSNFKPELLFALSNSFIELMNNPVLNKLYENPQEIIIEMVNLISYGIAPTEPTTSGVNGQKSDIQ</sequence>
<dbReference type="SUPFAM" id="SSF46689">
    <property type="entry name" value="Homeodomain-like"/>
    <property type="match status" value="1"/>
</dbReference>
<dbReference type="InterPro" id="IPR001647">
    <property type="entry name" value="HTH_TetR"/>
</dbReference>
<dbReference type="AlphaFoldDB" id="A0A644XQC7"/>
<evidence type="ECO:0000259" key="2">
    <source>
        <dbReference type="PROSITE" id="PS50977"/>
    </source>
</evidence>
<comment type="caution">
    <text evidence="3">The sequence shown here is derived from an EMBL/GenBank/DDBJ whole genome shotgun (WGS) entry which is preliminary data.</text>
</comment>
<organism evidence="3">
    <name type="scientific">bioreactor metagenome</name>
    <dbReference type="NCBI Taxonomy" id="1076179"/>
    <lineage>
        <taxon>unclassified sequences</taxon>
        <taxon>metagenomes</taxon>
        <taxon>ecological metagenomes</taxon>
    </lineage>
</organism>
<dbReference type="Pfam" id="PF00440">
    <property type="entry name" value="TetR_N"/>
    <property type="match status" value="1"/>
</dbReference>
<dbReference type="PANTHER" id="PTHR43479">
    <property type="entry name" value="ACREF/ENVCD OPERON REPRESSOR-RELATED"/>
    <property type="match status" value="1"/>
</dbReference>